<dbReference type="PANTHER" id="PTHR22901">
    <property type="entry name" value="SIALATE O-ACETYLESTERASE"/>
    <property type="match status" value="1"/>
</dbReference>
<dbReference type="RefSeq" id="WP_121199851.1">
    <property type="nucleotide sequence ID" value="NZ_RBKU01000001.1"/>
</dbReference>
<dbReference type="Gene3D" id="3.40.50.1110">
    <property type="entry name" value="SGNH hydrolase"/>
    <property type="match status" value="1"/>
</dbReference>
<keyword evidence="5" id="KW-1185">Reference proteome</keyword>
<dbReference type="GO" id="GO:0001681">
    <property type="term" value="F:sialate O-acetylesterase activity"/>
    <property type="evidence" value="ECO:0007669"/>
    <property type="project" value="InterPro"/>
</dbReference>
<dbReference type="Pfam" id="PF03629">
    <property type="entry name" value="SASA"/>
    <property type="match status" value="1"/>
</dbReference>
<dbReference type="InterPro" id="IPR013783">
    <property type="entry name" value="Ig-like_fold"/>
</dbReference>
<gene>
    <name evidence="4" type="ORF">BDD43_4551</name>
</gene>
<feature type="domain" description="Sialate O-acetylesterase" evidence="3">
    <location>
        <begin position="111"/>
        <end position="354"/>
    </location>
</feature>
<dbReference type="SUPFAM" id="SSF52266">
    <property type="entry name" value="SGNH hydrolase"/>
    <property type="match status" value="1"/>
</dbReference>
<organism evidence="4 5">
    <name type="scientific">Mucilaginibacter gracilis</name>
    <dbReference type="NCBI Taxonomy" id="423350"/>
    <lineage>
        <taxon>Bacteria</taxon>
        <taxon>Pseudomonadati</taxon>
        <taxon>Bacteroidota</taxon>
        <taxon>Sphingobacteriia</taxon>
        <taxon>Sphingobacteriales</taxon>
        <taxon>Sphingobacteriaceae</taxon>
        <taxon>Mucilaginibacter</taxon>
    </lineage>
</organism>
<evidence type="ECO:0000259" key="3">
    <source>
        <dbReference type="Pfam" id="PF03629"/>
    </source>
</evidence>
<dbReference type="InterPro" id="IPR005181">
    <property type="entry name" value="SASA"/>
</dbReference>
<keyword evidence="2" id="KW-0732">Signal</keyword>
<feature type="signal peptide" evidence="2">
    <location>
        <begin position="1"/>
        <end position="26"/>
    </location>
</feature>
<evidence type="ECO:0000313" key="5">
    <source>
        <dbReference type="Proteomes" id="UP000268007"/>
    </source>
</evidence>
<dbReference type="AlphaFoldDB" id="A0A495J617"/>
<proteinExistence type="predicted"/>
<dbReference type="GO" id="GO:0005975">
    <property type="term" value="P:carbohydrate metabolic process"/>
    <property type="evidence" value="ECO:0007669"/>
    <property type="project" value="TreeGrafter"/>
</dbReference>
<comment type="caution">
    <text evidence="4">The sequence shown here is derived from an EMBL/GenBank/DDBJ whole genome shotgun (WGS) entry which is preliminary data.</text>
</comment>
<accession>A0A495J617</accession>
<dbReference type="Gene3D" id="2.60.40.10">
    <property type="entry name" value="Immunoglobulins"/>
    <property type="match status" value="1"/>
</dbReference>
<dbReference type="InterPro" id="IPR036514">
    <property type="entry name" value="SGNH_hydro_sf"/>
</dbReference>
<protein>
    <submittedName>
        <fullName evidence="4">Sialate O-acetylesterase</fullName>
    </submittedName>
</protein>
<dbReference type="InterPro" id="IPR039329">
    <property type="entry name" value="SIAE"/>
</dbReference>
<keyword evidence="1" id="KW-0378">Hydrolase</keyword>
<dbReference type="Proteomes" id="UP000268007">
    <property type="component" value="Unassembled WGS sequence"/>
</dbReference>
<evidence type="ECO:0000313" key="4">
    <source>
        <dbReference type="EMBL" id="RKR84317.1"/>
    </source>
</evidence>
<reference evidence="4 5" key="1">
    <citation type="submission" date="2018-10" db="EMBL/GenBank/DDBJ databases">
        <title>Genomic Encyclopedia of Archaeal and Bacterial Type Strains, Phase II (KMG-II): from individual species to whole genera.</title>
        <authorList>
            <person name="Goeker M."/>
        </authorList>
    </citation>
    <scope>NUCLEOTIDE SEQUENCE [LARGE SCALE GENOMIC DNA]</scope>
    <source>
        <strain evidence="4 5">DSM 18602</strain>
    </source>
</reference>
<dbReference type="OrthoDB" id="9816001at2"/>
<sequence>MIIKYKSYHRLLMLVCLCLLNNIAKAQPKLAALFTDNMVLQQKSTVQVWGWDKPSATLTLTSSWNKATYKTVAGADGRFSFKISTPTAGGPYQLTVNDGKPVTFTNILIGEVWICTGQSNMEMPMKGFKGQPIIGANEVILTSKNKNIRLYTVPRSSVTEPQKDSKPGQWREADPESVANFSATGYYFGRLINKVLDDVPVGLIHCSYSGSSIQAWMDAATLGAFPEIKVPAKGDTIKQASRTPTTLYNGMLYPILGYGIKGAIWYQGESNYDNPSQYEKLFETYVKTLRAQWAIGDFPFYYTQIAPYDYAQLPPYNKGGKYNSAFLRDAQRKEADKIPNTGMAVLMDIGEQATIHPPHKETAGTRMAYIALAKTYGIKGFNPLSPTYDNLTIKGNQAVVKFKDCPMGITSYFKELTEFEVAGDDKHFYLAKAVISGSTVTVSSPDVKAPVAVRYAFRDFIVGELFSTDGLPVSSFRTDDWDYNDAK</sequence>
<evidence type="ECO:0000256" key="2">
    <source>
        <dbReference type="SAM" id="SignalP"/>
    </source>
</evidence>
<feature type="chain" id="PRO_5019729343" evidence="2">
    <location>
        <begin position="27"/>
        <end position="487"/>
    </location>
</feature>
<dbReference type="PANTHER" id="PTHR22901:SF0">
    <property type="entry name" value="SIALATE O-ACETYLESTERASE"/>
    <property type="match status" value="1"/>
</dbReference>
<name>A0A495J617_9SPHI</name>
<evidence type="ECO:0000256" key="1">
    <source>
        <dbReference type="ARBA" id="ARBA00022801"/>
    </source>
</evidence>
<dbReference type="EMBL" id="RBKU01000001">
    <property type="protein sequence ID" value="RKR84317.1"/>
    <property type="molecule type" value="Genomic_DNA"/>
</dbReference>